<evidence type="ECO:0000313" key="1">
    <source>
        <dbReference type="EMBL" id="KAH7933230.1"/>
    </source>
</evidence>
<accession>A0ACB8C339</accession>
<gene>
    <name evidence="1" type="ORF">HPB49_010570</name>
</gene>
<evidence type="ECO:0000313" key="2">
    <source>
        <dbReference type="Proteomes" id="UP000821865"/>
    </source>
</evidence>
<organism evidence="1 2">
    <name type="scientific">Dermacentor silvarum</name>
    <name type="common">Tick</name>
    <dbReference type="NCBI Taxonomy" id="543639"/>
    <lineage>
        <taxon>Eukaryota</taxon>
        <taxon>Metazoa</taxon>
        <taxon>Ecdysozoa</taxon>
        <taxon>Arthropoda</taxon>
        <taxon>Chelicerata</taxon>
        <taxon>Arachnida</taxon>
        <taxon>Acari</taxon>
        <taxon>Parasitiformes</taxon>
        <taxon>Ixodida</taxon>
        <taxon>Ixodoidea</taxon>
        <taxon>Ixodidae</taxon>
        <taxon>Rhipicephalinae</taxon>
        <taxon>Dermacentor</taxon>
    </lineage>
</organism>
<proteinExistence type="predicted"/>
<sequence>MPTAKGYLDGKVVTILRDTGYNTVVVKRSLVPDYKLTGSIHTIRLLDQENPLYEVVLGNVTGVLSETPHIPKQAQRPRSPLVRTDQNCKLEDIAYRSEEGELRAGGTATGRKNEHTQKRSCYVENVRRSSSGEATVAADRVRCSGRSARPLFLLRPSDQGVPTRARCGCLFRDQGRGLLSGSCGRSCRGWRPTVGRPWLAVLVSCGWTSQWCPQCSQTPHTLVQPCAGDGSSSSNRATSASARLGDRTAQRRASRHDPNCEIAFSTLDPPNGGVGLNESIAVLREVEKLKLSIPLSISFGMKGLYYAPKLANEASPKEEEFALFKACKDFASDKFGHPKEVCRKNGWVAHEYLPTYGHNLAEKRMITYLTEATVASLRELVTMPTRLRRRLCQSTFVLVLWVSEDLPASLAPMKRRGSLVVIF</sequence>
<reference evidence="1" key="1">
    <citation type="submission" date="2020-05" db="EMBL/GenBank/DDBJ databases">
        <title>Large-scale comparative analyses of tick genomes elucidate their genetic diversity and vector capacities.</title>
        <authorList>
            <person name="Jia N."/>
            <person name="Wang J."/>
            <person name="Shi W."/>
            <person name="Du L."/>
            <person name="Sun Y."/>
            <person name="Zhan W."/>
            <person name="Jiang J."/>
            <person name="Wang Q."/>
            <person name="Zhang B."/>
            <person name="Ji P."/>
            <person name="Sakyi L.B."/>
            <person name="Cui X."/>
            <person name="Yuan T."/>
            <person name="Jiang B."/>
            <person name="Yang W."/>
            <person name="Lam T.T.-Y."/>
            <person name="Chang Q."/>
            <person name="Ding S."/>
            <person name="Wang X."/>
            <person name="Zhu J."/>
            <person name="Ruan X."/>
            <person name="Zhao L."/>
            <person name="Wei J."/>
            <person name="Que T."/>
            <person name="Du C."/>
            <person name="Cheng J."/>
            <person name="Dai P."/>
            <person name="Han X."/>
            <person name="Huang E."/>
            <person name="Gao Y."/>
            <person name="Liu J."/>
            <person name="Shao H."/>
            <person name="Ye R."/>
            <person name="Li L."/>
            <person name="Wei W."/>
            <person name="Wang X."/>
            <person name="Wang C."/>
            <person name="Yang T."/>
            <person name="Huo Q."/>
            <person name="Li W."/>
            <person name="Guo W."/>
            <person name="Chen H."/>
            <person name="Zhou L."/>
            <person name="Ni X."/>
            <person name="Tian J."/>
            <person name="Zhou Y."/>
            <person name="Sheng Y."/>
            <person name="Liu T."/>
            <person name="Pan Y."/>
            <person name="Xia L."/>
            <person name="Li J."/>
            <person name="Zhao F."/>
            <person name="Cao W."/>
        </authorList>
    </citation>
    <scope>NUCLEOTIDE SEQUENCE</scope>
    <source>
        <strain evidence="1">Dsil-2018</strain>
    </source>
</reference>
<protein>
    <submittedName>
        <fullName evidence="1">Uncharacterized protein</fullName>
    </submittedName>
</protein>
<dbReference type="Proteomes" id="UP000821865">
    <property type="component" value="Chromosome 9"/>
</dbReference>
<comment type="caution">
    <text evidence="1">The sequence shown here is derived from an EMBL/GenBank/DDBJ whole genome shotgun (WGS) entry which is preliminary data.</text>
</comment>
<name>A0ACB8C339_DERSI</name>
<keyword evidence="2" id="KW-1185">Reference proteome</keyword>
<dbReference type="EMBL" id="CM023478">
    <property type="protein sequence ID" value="KAH7933230.1"/>
    <property type="molecule type" value="Genomic_DNA"/>
</dbReference>